<keyword evidence="1" id="KW-0812">Transmembrane</keyword>
<protein>
    <submittedName>
        <fullName evidence="2">Uncharacterized protein</fullName>
    </submittedName>
</protein>
<feature type="transmembrane region" description="Helical" evidence="1">
    <location>
        <begin position="125"/>
        <end position="143"/>
    </location>
</feature>
<organism evidence="2 3">
    <name type="scientific">Vitrella brassicaformis (strain CCMP3155)</name>
    <dbReference type="NCBI Taxonomy" id="1169540"/>
    <lineage>
        <taxon>Eukaryota</taxon>
        <taxon>Sar</taxon>
        <taxon>Alveolata</taxon>
        <taxon>Colpodellida</taxon>
        <taxon>Vitrellaceae</taxon>
        <taxon>Vitrella</taxon>
    </lineage>
</organism>
<accession>A0A0G4EMX1</accession>
<evidence type="ECO:0000313" key="2">
    <source>
        <dbReference type="EMBL" id="CEL98516.1"/>
    </source>
</evidence>
<gene>
    <name evidence="2" type="ORF">Vbra_20534</name>
</gene>
<name>A0A0G4EMX1_VITBC</name>
<dbReference type="VEuPathDB" id="CryptoDB:Vbra_20534"/>
<keyword evidence="1" id="KW-1133">Transmembrane helix</keyword>
<feature type="transmembrane region" description="Helical" evidence="1">
    <location>
        <begin position="97"/>
        <end position="118"/>
    </location>
</feature>
<feature type="transmembrane region" description="Helical" evidence="1">
    <location>
        <begin position="197"/>
        <end position="218"/>
    </location>
</feature>
<keyword evidence="1" id="KW-0472">Membrane</keyword>
<feature type="transmembrane region" description="Helical" evidence="1">
    <location>
        <begin position="68"/>
        <end position="85"/>
    </location>
</feature>
<evidence type="ECO:0000313" key="3">
    <source>
        <dbReference type="Proteomes" id="UP000041254"/>
    </source>
</evidence>
<dbReference type="EMBL" id="CDMY01000272">
    <property type="protein sequence ID" value="CEL98516.1"/>
    <property type="molecule type" value="Genomic_DNA"/>
</dbReference>
<keyword evidence="3" id="KW-1185">Reference proteome</keyword>
<sequence length="269" mass="29713">MAASLKQRGHGTAADTSSKEQPLVWPLLHKPPPHVRGESVVTPLIFVWTFVWLALTLKWYAPTGSYALWAWLAFHLSYGAVTAYLGYTGVFLRNTKYLLPTFVALAGVFVDVAGVLLPGRLQDEAAAMLSAIPLPWLLAVQYPRLLAFVTFIKWYNGTFPTGWAWGVGLADFIYAVPMAVVHVLLSQGYTVSNDTLLLVSIPGILVAPFAVVFMYVYLPSPWGIWYTAGKSPDTREVLSWPMVLMPLHAIPFSVEIQVFTLVKALVGFN</sequence>
<proteinExistence type="predicted"/>
<dbReference type="InParanoid" id="A0A0G4EMX1"/>
<evidence type="ECO:0000256" key="1">
    <source>
        <dbReference type="SAM" id="Phobius"/>
    </source>
</evidence>
<dbReference type="AlphaFoldDB" id="A0A0G4EMX1"/>
<dbReference type="Proteomes" id="UP000041254">
    <property type="component" value="Unassembled WGS sequence"/>
</dbReference>
<feature type="transmembrane region" description="Helical" evidence="1">
    <location>
        <begin position="163"/>
        <end position="185"/>
    </location>
</feature>
<reference evidence="2 3" key="1">
    <citation type="submission" date="2014-11" db="EMBL/GenBank/DDBJ databases">
        <authorList>
            <person name="Zhu J."/>
            <person name="Qi W."/>
            <person name="Song R."/>
        </authorList>
    </citation>
    <scope>NUCLEOTIDE SEQUENCE [LARGE SCALE GENOMIC DNA]</scope>
</reference>
<feature type="transmembrane region" description="Helical" evidence="1">
    <location>
        <begin position="40"/>
        <end position="61"/>
    </location>
</feature>